<evidence type="ECO:0000313" key="2">
    <source>
        <dbReference type="WBParaSite" id="ALUE_0001732301-mRNA-1"/>
    </source>
</evidence>
<keyword evidence="1" id="KW-1185">Reference proteome</keyword>
<protein>
    <submittedName>
        <fullName evidence="2">MATH domain-containing protein</fullName>
    </submittedName>
</protein>
<organism evidence="1 2">
    <name type="scientific">Ascaris lumbricoides</name>
    <name type="common">Giant roundworm</name>
    <dbReference type="NCBI Taxonomy" id="6252"/>
    <lineage>
        <taxon>Eukaryota</taxon>
        <taxon>Metazoa</taxon>
        <taxon>Ecdysozoa</taxon>
        <taxon>Nematoda</taxon>
        <taxon>Chromadorea</taxon>
        <taxon>Rhabditida</taxon>
        <taxon>Spirurina</taxon>
        <taxon>Ascaridomorpha</taxon>
        <taxon>Ascaridoidea</taxon>
        <taxon>Ascarididae</taxon>
        <taxon>Ascaris</taxon>
    </lineage>
</organism>
<sequence length="76" mass="8591">MVLLRKYECGDNDGQRRIGNLELENLSVDADFHIRDYFSTIYVIASCMVPDEFNDPNHSITNSVASGETTGTWNFS</sequence>
<dbReference type="Proteomes" id="UP000036681">
    <property type="component" value="Unplaced"/>
</dbReference>
<accession>A0A0M3IGB4</accession>
<proteinExistence type="predicted"/>
<evidence type="ECO:0000313" key="1">
    <source>
        <dbReference type="Proteomes" id="UP000036681"/>
    </source>
</evidence>
<name>A0A0M3IGB4_ASCLU</name>
<dbReference type="WBParaSite" id="ALUE_0001732301-mRNA-1">
    <property type="protein sequence ID" value="ALUE_0001732301-mRNA-1"/>
    <property type="gene ID" value="ALUE_0001732301"/>
</dbReference>
<dbReference type="AlphaFoldDB" id="A0A0M3IGB4"/>
<reference evidence="2" key="1">
    <citation type="submission" date="2017-02" db="UniProtKB">
        <authorList>
            <consortium name="WormBaseParasite"/>
        </authorList>
    </citation>
    <scope>IDENTIFICATION</scope>
</reference>